<dbReference type="InterPro" id="IPR010065">
    <property type="entry name" value="AA_ABC_transptr_permease_3TM"/>
</dbReference>
<evidence type="ECO:0000256" key="4">
    <source>
        <dbReference type="ARBA" id="ARBA00022475"/>
    </source>
</evidence>
<feature type="transmembrane region" description="Helical" evidence="8">
    <location>
        <begin position="162"/>
        <end position="184"/>
    </location>
</feature>
<feature type="transmembrane region" description="Helical" evidence="8">
    <location>
        <begin position="229"/>
        <end position="248"/>
    </location>
</feature>
<evidence type="ECO:0000256" key="7">
    <source>
        <dbReference type="ARBA" id="ARBA00023136"/>
    </source>
</evidence>
<evidence type="ECO:0000313" key="10">
    <source>
        <dbReference type="EMBL" id="UZF85614.1"/>
    </source>
</evidence>
<evidence type="ECO:0000256" key="2">
    <source>
        <dbReference type="ARBA" id="ARBA00010072"/>
    </source>
</evidence>
<reference evidence="10" key="1">
    <citation type="submission" date="2022-08" db="EMBL/GenBank/DDBJ databases">
        <title>Complete Genome Sequences of 2 Bosea sp. soil isolates.</title>
        <authorList>
            <person name="Alvarez Arevalo M."/>
            <person name="Sterndorff E.B."/>
            <person name="Faurdal D."/>
            <person name="Joergensen T.S."/>
            <person name="Weber T."/>
        </authorList>
    </citation>
    <scope>NUCLEOTIDE SEQUENCE</scope>
    <source>
        <strain evidence="10">NBC_00436</strain>
    </source>
</reference>
<keyword evidence="6 8" id="KW-1133">Transmembrane helix</keyword>
<dbReference type="PANTHER" id="PTHR30614:SF41">
    <property type="entry name" value="INNER MEMBRANE AMINO-ACID ABC TRANSPORTER PERMEASE PROTEIN YHDY"/>
    <property type="match status" value="1"/>
</dbReference>
<protein>
    <submittedName>
        <fullName evidence="10">Amino acid ABC transporter permease</fullName>
    </submittedName>
</protein>
<sequence>MSSLAETVPVAGPPQSRRLVAAGRWLRSNLFSSWWNTLLTGLVLYGVVAFVAKALSWGVVDAVPFSGSRTECAAASGACWAFLREKANLVLTGTYPEPERWRAYLASAVMIAAILAFARAPIGVVGRAVLVLISGASAYLLLRGGVAGLPVVESHRWNGLPLILFLSAFSMAAAFPLGVVLALARWSGQRGLSLFAVGYIEAVRAIPMVAVLFAGIFILPLLLSRGAAIEPVAAILIVLTLFYAAYFAEDVRAGLQALPKGQTEAAASLGLSSVQRIRLIVLPQALRTAIPGITNSIIGSFKDTSLVAIVGMHDLLSTARMAYADPQWQAYSLEANLAIGLFYFICCWLISERARQLGHGAIKAH</sequence>
<evidence type="ECO:0000256" key="1">
    <source>
        <dbReference type="ARBA" id="ARBA00004429"/>
    </source>
</evidence>
<feature type="domain" description="ABC transmembrane type-1" evidence="9">
    <location>
        <begin position="160"/>
        <end position="354"/>
    </location>
</feature>
<organism evidence="10">
    <name type="scientific">Bosea sp. NBC_00436</name>
    <dbReference type="NCBI Taxonomy" id="2969620"/>
    <lineage>
        <taxon>Bacteria</taxon>
        <taxon>Pseudomonadati</taxon>
        <taxon>Pseudomonadota</taxon>
        <taxon>Alphaproteobacteria</taxon>
        <taxon>Hyphomicrobiales</taxon>
        <taxon>Boseaceae</taxon>
        <taxon>Bosea</taxon>
    </lineage>
</organism>
<keyword evidence="3 8" id="KW-0813">Transport</keyword>
<dbReference type="PANTHER" id="PTHR30614">
    <property type="entry name" value="MEMBRANE COMPONENT OF AMINO ACID ABC TRANSPORTER"/>
    <property type="match status" value="1"/>
</dbReference>
<dbReference type="Pfam" id="PF00528">
    <property type="entry name" value="BPD_transp_1"/>
    <property type="match status" value="1"/>
</dbReference>
<dbReference type="AlphaFoldDB" id="A0A9E7ZVL4"/>
<keyword evidence="4" id="KW-1003">Cell membrane</keyword>
<feature type="transmembrane region" description="Helical" evidence="8">
    <location>
        <begin position="34"/>
        <end position="55"/>
    </location>
</feature>
<comment type="similarity">
    <text evidence="2">Belongs to the binding-protein-dependent transport system permease family. HisMQ subfamily.</text>
</comment>
<evidence type="ECO:0000256" key="8">
    <source>
        <dbReference type="RuleBase" id="RU363032"/>
    </source>
</evidence>
<dbReference type="PROSITE" id="PS50928">
    <property type="entry name" value="ABC_TM1"/>
    <property type="match status" value="1"/>
</dbReference>
<keyword evidence="5 8" id="KW-0812">Transmembrane</keyword>
<dbReference type="InterPro" id="IPR035906">
    <property type="entry name" value="MetI-like_sf"/>
</dbReference>
<dbReference type="Gene3D" id="1.10.3720.10">
    <property type="entry name" value="MetI-like"/>
    <property type="match status" value="1"/>
</dbReference>
<feature type="transmembrane region" description="Helical" evidence="8">
    <location>
        <begin position="125"/>
        <end position="142"/>
    </location>
</feature>
<dbReference type="GO" id="GO:0022857">
    <property type="term" value="F:transmembrane transporter activity"/>
    <property type="evidence" value="ECO:0007669"/>
    <property type="project" value="InterPro"/>
</dbReference>
<feature type="transmembrane region" description="Helical" evidence="8">
    <location>
        <begin position="101"/>
        <end position="118"/>
    </location>
</feature>
<evidence type="ECO:0000256" key="5">
    <source>
        <dbReference type="ARBA" id="ARBA00022692"/>
    </source>
</evidence>
<evidence type="ECO:0000259" key="9">
    <source>
        <dbReference type="PROSITE" id="PS50928"/>
    </source>
</evidence>
<dbReference type="CDD" id="cd06261">
    <property type="entry name" value="TM_PBP2"/>
    <property type="match status" value="1"/>
</dbReference>
<feature type="transmembrane region" description="Helical" evidence="8">
    <location>
        <begin position="205"/>
        <end position="223"/>
    </location>
</feature>
<dbReference type="GO" id="GO:0043190">
    <property type="term" value="C:ATP-binding cassette (ABC) transporter complex"/>
    <property type="evidence" value="ECO:0007669"/>
    <property type="project" value="InterPro"/>
</dbReference>
<feature type="transmembrane region" description="Helical" evidence="8">
    <location>
        <begin position="330"/>
        <end position="351"/>
    </location>
</feature>
<accession>A0A9E7ZVL4</accession>
<evidence type="ECO:0000256" key="6">
    <source>
        <dbReference type="ARBA" id="ARBA00022989"/>
    </source>
</evidence>
<keyword evidence="7 8" id="KW-0472">Membrane</keyword>
<gene>
    <name evidence="10" type="ORF">NWE54_17525</name>
</gene>
<dbReference type="SUPFAM" id="SSF161098">
    <property type="entry name" value="MetI-like"/>
    <property type="match status" value="1"/>
</dbReference>
<proteinExistence type="inferred from homology"/>
<dbReference type="InterPro" id="IPR000515">
    <property type="entry name" value="MetI-like"/>
</dbReference>
<dbReference type="NCBIfam" id="TIGR01726">
    <property type="entry name" value="HEQRo_perm_3TM"/>
    <property type="match status" value="1"/>
</dbReference>
<dbReference type="InterPro" id="IPR043429">
    <property type="entry name" value="ArtM/GltK/GlnP/TcyL/YhdX-like"/>
</dbReference>
<name>A0A9E7ZVL4_9HYPH</name>
<dbReference type="GO" id="GO:0006865">
    <property type="term" value="P:amino acid transport"/>
    <property type="evidence" value="ECO:0007669"/>
    <property type="project" value="TreeGrafter"/>
</dbReference>
<dbReference type="EMBL" id="CP102774">
    <property type="protein sequence ID" value="UZF85614.1"/>
    <property type="molecule type" value="Genomic_DNA"/>
</dbReference>
<comment type="subcellular location">
    <subcellularLocation>
        <location evidence="1">Cell inner membrane</location>
        <topology evidence="1">Multi-pass membrane protein</topology>
    </subcellularLocation>
    <subcellularLocation>
        <location evidence="8">Cell membrane</location>
        <topology evidence="8">Multi-pass membrane protein</topology>
    </subcellularLocation>
</comment>
<evidence type="ECO:0000256" key="3">
    <source>
        <dbReference type="ARBA" id="ARBA00022448"/>
    </source>
</evidence>